<dbReference type="OrthoDB" id="1415761at2"/>
<dbReference type="Proteomes" id="UP000244929">
    <property type="component" value="Chromosome"/>
</dbReference>
<dbReference type="RefSeq" id="WP_108778892.1">
    <property type="nucleotide sequence ID" value="NZ_CP029186.1"/>
</dbReference>
<feature type="signal peptide" evidence="1">
    <location>
        <begin position="1"/>
        <end position="19"/>
    </location>
</feature>
<reference evidence="2 3" key="1">
    <citation type="submission" date="2018-04" db="EMBL/GenBank/DDBJ databases">
        <title>Genome sequencing of Flavobacterium sp. HYN0059.</title>
        <authorList>
            <person name="Yi H."/>
            <person name="Baek C."/>
        </authorList>
    </citation>
    <scope>NUCLEOTIDE SEQUENCE [LARGE SCALE GENOMIC DNA]</scope>
    <source>
        <strain evidence="2 3">HYN0059</strain>
    </source>
</reference>
<proteinExistence type="predicted"/>
<sequence>MRKIIMMLSFALCTVAINAQERIDRPDLKFEKSSQVLTEATGWIYNKSSGKWMENLNTITTDKPYSDSKRAIEYMRSRSSSTFNKLQIKTITYNNTPYYILVMERWAGSYKYPSIQKDWQTGIRNYAYIISEEEYNKLRNIQNSIEVLVEGDVYIYEYDETKLLDEIQNELIKIDQQKALETPKKKKQKNEEKKGRKMLFLVTKSTEGQIRFKLPMTIYGSAPDFSQEYYETAPENFSKLIIPNT</sequence>
<evidence type="ECO:0000256" key="1">
    <source>
        <dbReference type="SAM" id="SignalP"/>
    </source>
</evidence>
<dbReference type="AlphaFoldDB" id="A0A2S1R0R9"/>
<accession>A0A2S1R0R9</accession>
<feature type="chain" id="PRO_5015689336" evidence="1">
    <location>
        <begin position="20"/>
        <end position="245"/>
    </location>
</feature>
<dbReference type="KEGG" id="falb:HYN59_14095"/>
<keyword evidence="3" id="KW-1185">Reference proteome</keyword>
<dbReference type="EMBL" id="CP029186">
    <property type="protein sequence ID" value="AWH86169.1"/>
    <property type="molecule type" value="Genomic_DNA"/>
</dbReference>
<name>A0A2S1R0R9_9FLAO</name>
<protein>
    <submittedName>
        <fullName evidence="2">Uncharacterized protein</fullName>
    </submittedName>
</protein>
<evidence type="ECO:0000313" key="2">
    <source>
        <dbReference type="EMBL" id="AWH86169.1"/>
    </source>
</evidence>
<gene>
    <name evidence="2" type="ORF">HYN59_14095</name>
</gene>
<keyword evidence="1" id="KW-0732">Signal</keyword>
<organism evidence="2 3">
    <name type="scientific">Flavobacterium album</name>
    <dbReference type="NCBI Taxonomy" id="2175091"/>
    <lineage>
        <taxon>Bacteria</taxon>
        <taxon>Pseudomonadati</taxon>
        <taxon>Bacteroidota</taxon>
        <taxon>Flavobacteriia</taxon>
        <taxon>Flavobacteriales</taxon>
        <taxon>Flavobacteriaceae</taxon>
        <taxon>Flavobacterium</taxon>
    </lineage>
</organism>
<evidence type="ECO:0000313" key="3">
    <source>
        <dbReference type="Proteomes" id="UP000244929"/>
    </source>
</evidence>